<evidence type="ECO:0000313" key="3">
    <source>
        <dbReference type="Proteomes" id="UP000521379"/>
    </source>
</evidence>
<gene>
    <name evidence="2" type="ORF">GTW58_01195</name>
</gene>
<evidence type="ECO:0008006" key="4">
    <source>
        <dbReference type="Google" id="ProtNLM"/>
    </source>
</evidence>
<keyword evidence="3" id="KW-1185">Reference proteome</keyword>
<dbReference type="AlphaFoldDB" id="A0A846TS54"/>
<protein>
    <recommendedName>
        <fullName evidence="4">Lipoprotein</fullName>
    </recommendedName>
</protein>
<proteinExistence type="predicted"/>
<comment type="caution">
    <text evidence="2">The sequence shown here is derived from an EMBL/GenBank/DDBJ whole genome shotgun (WGS) entry which is preliminary data.</text>
</comment>
<reference evidence="2 3" key="1">
    <citation type="submission" date="2020-02" db="EMBL/GenBank/DDBJ databases">
        <authorList>
            <person name="Sun Q."/>
        </authorList>
    </citation>
    <scope>NUCLEOTIDE SEQUENCE [LARGE SCALE GENOMIC DNA]</scope>
    <source>
        <strain evidence="2 3">YIM 13062</strain>
    </source>
</reference>
<feature type="chain" id="PRO_5039708076" description="Lipoprotein" evidence="1">
    <location>
        <begin position="25"/>
        <end position="499"/>
    </location>
</feature>
<dbReference type="Proteomes" id="UP000521379">
    <property type="component" value="Unassembled WGS sequence"/>
</dbReference>
<keyword evidence="1" id="KW-0732">Signal</keyword>
<dbReference type="RefSeq" id="WP_119932189.1">
    <property type="nucleotide sequence ID" value="NZ_JAAVUN010000001.1"/>
</dbReference>
<dbReference type="PROSITE" id="PS51257">
    <property type="entry name" value="PROKAR_LIPOPROTEIN"/>
    <property type="match status" value="1"/>
</dbReference>
<evidence type="ECO:0000256" key="1">
    <source>
        <dbReference type="SAM" id="SignalP"/>
    </source>
</evidence>
<feature type="signal peptide" evidence="1">
    <location>
        <begin position="1"/>
        <end position="24"/>
    </location>
</feature>
<accession>A0A846TS54</accession>
<sequence length="499" mass="53367">MKRPLLTTCTVTLSLVLASCGTGGSQNTDVQFTDDTGEVTVLTDPGQNATQTSVAASNLAFTRAQTVVVSSPESVSDVGKVAQELQVPLLISGDDDALGQELDRLQAQTVIVAQGESAPEIGDRDVVEVQADSQVDQLDLPEVSVAQEASTGVVLIDPQAQDTDGEAAAATEAAVATVNAAGGTAVEVPGGDPRVSGDSVEVARSADDHNILALGESFGSSQDVESRMQAAQDTTAELPGGGQLAFPGRRMIAVYGSPGTSALGVLGEQDVDATIELVQEMAREYQPYSDEQVIPAFEIITTIASAEPGADGNYTNELDPETLRPWIDAAGEAGVYVVLDLQPGRVDFLSQAQRYEDLLREPHVGLALDPEWRLEDGQRHMEQIGSVSADEINQVSDWLAQLTAENNLPQKVLILHQFKLAMITDREQINTAHDELAITLHADGHGSPELKMATWEALQNGLPEGIWMAWKNFYDEDTPVFSPEETYDVDPKPWFVSYQ</sequence>
<dbReference type="EMBL" id="JAAVUN010000001">
    <property type="protein sequence ID" value="NKE08582.1"/>
    <property type="molecule type" value="Genomic_DNA"/>
</dbReference>
<evidence type="ECO:0000313" key="2">
    <source>
        <dbReference type="EMBL" id="NKE08582.1"/>
    </source>
</evidence>
<name>A0A846TS54_9MICC</name>
<organism evidence="2 3">
    <name type="scientific">Kocuria subflava</name>
    <dbReference type="NCBI Taxonomy" id="1736139"/>
    <lineage>
        <taxon>Bacteria</taxon>
        <taxon>Bacillati</taxon>
        <taxon>Actinomycetota</taxon>
        <taxon>Actinomycetes</taxon>
        <taxon>Micrococcales</taxon>
        <taxon>Micrococcaceae</taxon>
        <taxon>Kocuria</taxon>
    </lineage>
</organism>